<protein>
    <recommendedName>
        <fullName evidence="4">MAM domain-containing protein</fullName>
    </recommendedName>
</protein>
<dbReference type="InterPro" id="IPR013320">
    <property type="entry name" value="ConA-like_dom_sf"/>
</dbReference>
<keyword evidence="2" id="KW-1185">Reference proteome</keyword>
<evidence type="ECO:0000313" key="3">
    <source>
        <dbReference type="WBParaSite" id="Bm11685.1"/>
    </source>
</evidence>
<sequence>MGESDLLLNEQSSQTPVNVETMQWMMMLLFILLKFLLNFIHGCMPRYQEELQYLDYYLGIQPENQGNLPIEETMIKQYLSNSSKLNCQFNERCAWMNAPDDDLLDTSDFYLFVKTNTKLFPPHIQPGPPDPLKGTKFILAGNTTTKSQSAILISAPIACQRASGSLDFRYWLYNEAKIEVLILKPSTRRNRHQVILRPHTECYFIRTFNDRCKIEIPEISEPFRIGIRVHGLRDSALGSLGMITDIKYKAEICLEPKLSKIFGARAVPPSLINSYPISAADLSCVDYNSSCRWSNTLSSLAEWKIGRNRRRWKEIFETESKPTGSFFYQYVDSVIQEPYSLLRSELIPCTSTVTTFSFRYWLQTGTQVQVCTVTASNVIISCVYLNELAMPGPVSIDVDAPTEEPFRFIFELINFDNSTFGLVVIDDMQFTGLLCHEVTVPTTTTIDPLQIKRLFSLHPYPNLLIDNIPTLNCDFNQNTCPQWENDGHWLLGTIPCDESFTLPSSSSIKDQVSVAVLNNTMAILQSRKVPCASNAKIFIAYFRTEEANLMESFFIRLIAKSTGPGFVVIRKIETTGNWCPLPTLSRYACEKLSCTFRQTFCNYKTEINSRANVLFKSDGRGVIADIDKGPGLAVLRSPQFKLSRPAELQIKIYQSTFGSQTFLCGDDFNTLFDCQPILGPKIELPITEKIIVPLDHDAQNFTILAVHDKFIEFGAAKFIISNIEILDENGELLC</sequence>
<reference evidence="1" key="2">
    <citation type="submission" date="2019-04" db="EMBL/GenBank/DDBJ databases">
        <authorList>
            <person name="Howe K."/>
            <person name="Paulini M."/>
            <person name="Williams G."/>
        </authorList>
    </citation>
    <scope>NUCLEOTIDE SEQUENCE [LARGE SCALE GENOMIC DNA]</scope>
    <source>
        <strain evidence="1">FR3</strain>
    </source>
</reference>
<evidence type="ECO:0000313" key="2">
    <source>
        <dbReference type="Proteomes" id="UP000006672"/>
    </source>
</evidence>
<dbReference type="RefSeq" id="XP_042930331.1">
    <property type="nucleotide sequence ID" value="XM_043074397.1"/>
</dbReference>
<dbReference type="KEGG" id="bmy:BM_BM11685"/>
<dbReference type="GeneID" id="6095664"/>
<dbReference type="WBParaSite" id="Bm11685.1">
    <property type="protein sequence ID" value="Bm11685.1"/>
    <property type="gene ID" value="WBGene00231946"/>
</dbReference>
<dbReference type="Proteomes" id="UP000006672">
    <property type="component" value="Unassembled WGS sequence"/>
</dbReference>
<accession>A0A8L7SN62</accession>
<name>A0A4E9EU40_BRUMA</name>
<evidence type="ECO:0008006" key="4">
    <source>
        <dbReference type="Google" id="ProtNLM"/>
    </source>
</evidence>
<evidence type="ECO:0000313" key="1">
    <source>
        <dbReference type="EMBL" id="VIO87707.1"/>
    </source>
</evidence>
<proteinExistence type="predicted"/>
<dbReference type="CTD" id="6095664"/>
<dbReference type="SUPFAM" id="SSF49899">
    <property type="entry name" value="Concanavalin A-like lectins/glucanases"/>
    <property type="match status" value="1"/>
</dbReference>
<dbReference type="OrthoDB" id="5837419at2759"/>
<accession>A0A4E9EU40</accession>
<organism evidence="1">
    <name type="scientific">Brugia malayi</name>
    <name type="common">Filarial nematode worm</name>
    <dbReference type="NCBI Taxonomy" id="6279"/>
    <lineage>
        <taxon>Eukaryota</taxon>
        <taxon>Metazoa</taxon>
        <taxon>Ecdysozoa</taxon>
        <taxon>Nematoda</taxon>
        <taxon>Chromadorea</taxon>
        <taxon>Rhabditida</taxon>
        <taxon>Spirurina</taxon>
        <taxon>Spiruromorpha</taxon>
        <taxon>Filarioidea</taxon>
        <taxon>Onchocercidae</taxon>
        <taxon>Brugia</taxon>
    </lineage>
</organism>
<dbReference type="AlphaFoldDB" id="A0A4E9EU40"/>
<dbReference type="Gene3D" id="2.60.120.200">
    <property type="match status" value="1"/>
</dbReference>
<reference evidence="3" key="3">
    <citation type="submission" date="2022-04" db="UniProtKB">
        <authorList>
            <consortium name="WormBaseParasite"/>
        </authorList>
    </citation>
    <scope>IDENTIFICATION</scope>
</reference>
<gene>
    <name evidence="1" type="primary">Bma-mam-3</name>
    <name evidence="1" type="ORF">BM_BM11685</name>
</gene>
<dbReference type="EMBL" id="CAAKNF010000196">
    <property type="protein sequence ID" value="VIO87707.1"/>
    <property type="molecule type" value="Genomic_DNA"/>
</dbReference>
<reference evidence="2" key="1">
    <citation type="journal article" date="2007" name="Science">
        <title>Draft genome of the filarial nematode parasite Brugia malayi.</title>
        <authorList>
            <person name="Ghedin E."/>
            <person name="Wang S."/>
            <person name="Spiro D."/>
            <person name="Caler E."/>
            <person name="Zhao Q."/>
            <person name="Crabtree J."/>
            <person name="Allen J.E."/>
            <person name="Delcher A.L."/>
            <person name="Guiliano D.B."/>
            <person name="Miranda-Saavedra D."/>
            <person name="Angiuoli S.V."/>
            <person name="Creasy T."/>
            <person name="Amedeo P."/>
            <person name="Haas B."/>
            <person name="El-Sayed N.M."/>
            <person name="Wortman J.R."/>
            <person name="Feldblyum T."/>
            <person name="Tallon L."/>
            <person name="Schatz M."/>
            <person name="Shumway M."/>
            <person name="Koo H."/>
            <person name="Salzberg S.L."/>
            <person name="Schobel S."/>
            <person name="Pertea M."/>
            <person name="Pop M."/>
            <person name="White O."/>
            <person name="Barton G.J."/>
            <person name="Carlow C.K."/>
            <person name="Crawford M.J."/>
            <person name="Daub J."/>
            <person name="Dimmic M.W."/>
            <person name="Estes C.F."/>
            <person name="Foster J.M."/>
            <person name="Ganatra M."/>
            <person name="Gregory W.F."/>
            <person name="Johnson N.M."/>
            <person name="Jin J."/>
            <person name="Komuniecki R."/>
            <person name="Korf I."/>
            <person name="Kumar S."/>
            <person name="Laney S."/>
            <person name="Li B.W."/>
            <person name="Li W."/>
            <person name="Lindblom T.H."/>
            <person name="Lustigman S."/>
            <person name="Ma D."/>
            <person name="Maina C.V."/>
            <person name="Martin D.M."/>
            <person name="McCarter J.P."/>
            <person name="McReynolds L."/>
            <person name="Mitreva M."/>
            <person name="Nutman T.B."/>
            <person name="Parkinson J."/>
            <person name="Peregrin-Alvarez J.M."/>
            <person name="Poole C."/>
            <person name="Ren Q."/>
            <person name="Saunders L."/>
            <person name="Sluder A.E."/>
            <person name="Smith K."/>
            <person name="Stanke M."/>
            <person name="Unnasch T.R."/>
            <person name="Ware J."/>
            <person name="Wei A.D."/>
            <person name="Weil G."/>
            <person name="Williams D.J."/>
            <person name="Zhang Y."/>
            <person name="Williams S.A."/>
            <person name="Fraser-Liggett C."/>
            <person name="Slatko B."/>
            <person name="Blaxter M.L."/>
            <person name="Scott A.L."/>
        </authorList>
    </citation>
    <scope>NUCLEOTIDE SEQUENCE</scope>
    <source>
        <strain evidence="2">FR3</strain>
    </source>
</reference>